<proteinExistence type="inferred from homology"/>
<evidence type="ECO:0000256" key="8">
    <source>
        <dbReference type="ARBA" id="ARBA00023125"/>
    </source>
</evidence>
<comment type="similarity">
    <text evidence="11">Belongs to the CRISPR-associated endonuclease Cas1 family.</text>
</comment>
<dbReference type="InterPro" id="IPR042206">
    <property type="entry name" value="CRISPR-assoc_Cas1_C"/>
</dbReference>
<comment type="subunit">
    <text evidence="10 11">Homodimer, forms a heterotetramer with a Cas2 homodimer.</text>
</comment>
<sequence>MGLERIVDIATDNRHLSAHRGFLIVSEERVEVGRVPLDDVGAVIVHAHGVTWSTNLIVALAERGAVMLLCGSNHSPAAICLPIDGHHAQNGRMRAQWEAGRPLSKQLWRALVVAKIRWQGAVLAANGHSATAFDHLARKVGSGDPENIEAQAARRYWPTLMGEAFRRDRDAQGANALLNYGYAVMRAACARAVVAAGLHPSIGVHHAHRGNPFALADDVIEPFRALVDALTIRLIAHDITGVTSEAKRAYAGLIAVDLMLDDGITTVWLAIQRTAQTLARSFQSGRATDLILPAPPLRAGTGRPGRIDRAMSPRLATTPIPASGAAQLSGYRLMWIFVMFDLPVTTKSESRAATKFRQYLLDEGFEKSQFSVYARFCSGKEQMEAYLRRIEANLPDKGEIHILSFTDRQYENIIRFAGQSRRQPRKNPDQLALF</sequence>
<keyword evidence="2 11" id="KW-0540">Nuclease</keyword>
<dbReference type="PANTHER" id="PTHR34353">
    <property type="entry name" value="CRISPR-ASSOCIATED ENDONUCLEASE CAS1 1"/>
    <property type="match status" value="1"/>
</dbReference>
<evidence type="ECO:0000256" key="5">
    <source>
        <dbReference type="ARBA" id="ARBA00022801"/>
    </source>
</evidence>
<dbReference type="Gene3D" id="1.20.120.920">
    <property type="entry name" value="CRISPR-associated endonuclease Cas1, C-terminal domain"/>
    <property type="match status" value="1"/>
</dbReference>
<evidence type="ECO:0000256" key="3">
    <source>
        <dbReference type="ARBA" id="ARBA00022723"/>
    </source>
</evidence>
<keyword evidence="8 11" id="KW-0238">DNA-binding</keyword>
<dbReference type="NCBIfam" id="TIGR00287">
    <property type="entry name" value="cas1"/>
    <property type="match status" value="1"/>
</dbReference>
<dbReference type="GO" id="GO:0043571">
    <property type="term" value="P:maintenance of CRISPR repeat elements"/>
    <property type="evidence" value="ECO:0007669"/>
    <property type="project" value="UniProtKB-UniRule"/>
</dbReference>
<dbReference type="HAMAP" id="MF_01471">
    <property type="entry name" value="Cas2"/>
    <property type="match status" value="1"/>
</dbReference>
<comment type="function">
    <text evidence="11">CRISPR (clustered regularly interspaced short palindromic repeat), is an adaptive immune system that provides protection against mobile genetic elements (viruses, transposable elements and conjugative plasmids). CRISPR clusters contain spacers, sequences complementary to antecedent mobile elements, and target invading nucleic acids. CRISPR clusters are transcribed and processed into CRISPR RNA (crRNA). Acts as a dsDNA endonuclease. Involved in the integration of spacer DNA into the CRISPR cassette.</text>
</comment>
<evidence type="ECO:0000256" key="12">
    <source>
        <dbReference type="HAMAP-Rule" id="MF_01471"/>
    </source>
</evidence>
<dbReference type="GO" id="GO:0004521">
    <property type="term" value="F:RNA endonuclease activity"/>
    <property type="evidence" value="ECO:0007669"/>
    <property type="project" value="InterPro"/>
</dbReference>
<dbReference type="InterPro" id="IPR050646">
    <property type="entry name" value="Cas1"/>
</dbReference>
<evidence type="ECO:0000256" key="10">
    <source>
        <dbReference type="ARBA" id="ARBA00038592"/>
    </source>
</evidence>
<dbReference type="SUPFAM" id="SSF143430">
    <property type="entry name" value="TTP0101/SSO1404-like"/>
    <property type="match status" value="1"/>
</dbReference>
<evidence type="ECO:0000256" key="1">
    <source>
        <dbReference type="ARBA" id="ARBA00009959"/>
    </source>
</evidence>
<dbReference type="InterPro" id="IPR019855">
    <property type="entry name" value="CRISPR-assoc_Cas1_NMENI"/>
</dbReference>
<organism evidence="13 14">
    <name type="scientific">Sphingomonas paucimobilis NBRC 13935</name>
    <dbReference type="NCBI Taxonomy" id="1219050"/>
    <lineage>
        <taxon>Bacteria</taxon>
        <taxon>Pseudomonadati</taxon>
        <taxon>Pseudomonadota</taxon>
        <taxon>Alphaproteobacteria</taxon>
        <taxon>Sphingomonadales</taxon>
        <taxon>Sphingomonadaceae</taxon>
        <taxon>Sphingomonas</taxon>
    </lineage>
</organism>
<keyword evidence="3 11" id="KW-0479">Metal-binding</keyword>
<dbReference type="GO" id="GO:0003677">
    <property type="term" value="F:DNA binding"/>
    <property type="evidence" value="ECO:0007669"/>
    <property type="project" value="UniProtKB-KW"/>
</dbReference>
<evidence type="ECO:0000256" key="7">
    <source>
        <dbReference type="ARBA" id="ARBA00023118"/>
    </source>
</evidence>
<keyword evidence="4 11" id="KW-0255">Endonuclease</keyword>
<feature type="binding site" evidence="11">
    <location>
        <position position="206"/>
    </location>
    <ligand>
        <name>Mn(2+)</name>
        <dbReference type="ChEBI" id="CHEBI:29035"/>
    </ligand>
</feature>
<dbReference type="AlphaFoldDB" id="A0A0C9NH02"/>
<keyword evidence="6 11" id="KW-0460">Magnesium</keyword>
<dbReference type="EC" id="3.1.-.-" evidence="11"/>
<dbReference type="EMBL" id="BBJS01000058">
    <property type="protein sequence ID" value="GAN15512.1"/>
    <property type="molecule type" value="Genomic_DNA"/>
</dbReference>
<dbReference type="InterPro" id="IPR021127">
    <property type="entry name" value="CRISPR_associated_Cas2"/>
</dbReference>
<dbReference type="PANTHER" id="PTHR34353:SF2">
    <property type="entry name" value="CRISPR-ASSOCIATED ENDONUCLEASE CAS1 1"/>
    <property type="match status" value="1"/>
</dbReference>
<dbReference type="GO" id="GO:0046872">
    <property type="term" value="F:metal ion binding"/>
    <property type="evidence" value="ECO:0007669"/>
    <property type="project" value="UniProtKB-UniRule"/>
</dbReference>
<comment type="similarity">
    <text evidence="1 12">Belongs to the CRISPR-associated endoribonuclease Cas2 protein family.</text>
</comment>
<comment type="cofactor">
    <cofactor evidence="11">
        <name>Mg(2+)</name>
        <dbReference type="ChEBI" id="CHEBI:18420"/>
    </cofactor>
    <cofactor evidence="11">
        <name>Mn(2+)</name>
        <dbReference type="ChEBI" id="CHEBI:29035"/>
    </cofactor>
</comment>
<accession>A0A0C9NH02</accession>
<dbReference type="Pfam" id="PF09827">
    <property type="entry name" value="CRISPR_Cas2"/>
    <property type="match status" value="1"/>
</dbReference>
<evidence type="ECO:0000256" key="11">
    <source>
        <dbReference type="HAMAP-Rule" id="MF_01470"/>
    </source>
</evidence>
<evidence type="ECO:0000256" key="9">
    <source>
        <dbReference type="ARBA" id="ARBA00023211"/>
    </source>
</evidence>
<keyword evidence="5 11" id="KW-0378">Hydrolase</keyword>
<evidence type="ECO:0000256" key="6">
    <source>
        <dbReference type="ARBA" id="ARBA00022842"/>
    </source>
</evidence>
<gene>
    <name evidence="11" type="primary">cas1</name>
    <name evidence="12" type="synonym">cas2</name>
    <name evidence="13" type="ORF">SP6_58_00670</name>
</gene>
<dbReference type="InterPro" id="IPR002729">
    <property type="entry name" value="CRISPR-assoc_Cas1"/>
</dbReference>
<dbReference type="NCBIfam" id="TIGR01573">
    <property type="entry name" value="cas2"/>
    <property type="match status" value="1"/>
</dbReference>
<protein>
    <recommendedName>
        <fullName evidence="11 12">Multifunctional fusion protein</fullName>
    </recommendedName>
    <domain>
        <recommendedName>
            <fullName evidence="11">CRISPR-associated endonuclease Cas1</fullName>
            <ecNumber evidence="11">3.1.-.-</ecNumber>
        </recommendedName>
    </domain>
    <domain>
        <recommendedName>
            <fullName evidence="12">CRISPR-associated endoribonuclease Cas2</fullName>
        </recommendedName>
    </domain>
</protein>
<dbReference type="GeneID" id="78528118"/>
<comment type="function">
    <text evidence="12">CRISPR (clustered regularly interspaced short palindromic repeat), is an adaptive immune system that provides protection against mobile genetic elements (viruses, transposable elements and conjugative plasmids). CRISPR clusters contain sequences complementary to antecedent mobile elements and target invading nucleic acids. CRISPR clusters are transcribed and processed into CRISPR RNA (crRNA). Functions as a ssRNA-specific endoribonuclease. Involved in the integration of spacer DNA into the CRISPR cassette.</text>
</comment>
<evidence type="ECO:0000313" key="14">
    <source>
        <dbReference type="Proteomes" id="UP000032025"/>
    </source>
</evidence>
<evidence type="ECO:0000256" key="4">
    <source>
        <dbReference type="ARBA" id="ARBA00022759"/>
    </source>
</evidence>
<feature type="binding site" evidence="12">
    <location>
        <position position="341"/>
    </location>
    <ligand>
        <name>Mg(2+)</name>
        <dbReference type="ChEBI" id="CHEBI:18420"/>
        <note>catalytic</note>
    </ligand>
</feature>
<dbReference type="NCBIfam" id="TIGR03639">
    <property type="entry name" value="cas1_NMENI"/>
    <property type="match status" value="1"/>
</dbReference>
<feature type="binding site" evidence="11">
    <location>
        <position position="221"/>
    </location>
    <ligand>
        <name>Mn(2+)</name>
        <dbReference type="ChEBI" id="CHEBI:29035"/>
    </ligand>
</feature>
<comment type="caution">
    <text evidence="13">The sequence shown here is derived from an EMBL/GenBank/DDBJ whole genome shotgun (WGS) entry which is preliminary data.</text>
</comment>
<name>A0A0C9NH02_SPHPI</name>
<dbReference type="Pfam" id="PF01867">
    <property type="entry name" value="Cas_Cas1"/>
    <property type="match status" value="1"/>
</dbReference>
<dbReference type="GO" id="GO:0016787">
    <property type="term" value="F:hydrolase activity"/>
    <property type="evidence" value="ECO:0007669"/>
    <property type="project" value="UniProtKB-KW"/>
</dbReference>
<reference evidence="13 14" key="1">
    <citation type="submission" date="2014-08" db="EMBL/GenBank/DDBJ databases">
        <title>Whole genome shotgun sequence of Sphingomonas paucimobilis NBRC 13935.</title>
        <authorList>
            <person name="Hosoyama A."/>
            <person name="Hashimoto M."/>
            <person name="Hosoyama Y."/>
            <person name="Noguchi M."/>
            <person name="Uohara A."/>
            <person name="Ohji S."/>
            <person name="Katano-Makiyama Y."/>
            <person name="Ichikawa N."/>
            <person name="Kimura A."/>
            <person name="Yamazoe A."/>
            <person name="Fujita N."/>
        </authorList>
    </citation>
    <scope>NUCLEOTIDE SEQUENCE [LARGE SCALE GENOMIC DNA]</scope>
    <source>
        <strain evidence="13 14">NBRC 13935</strain>
    </source>
</reference>
<dbReference type="GO" id="GO:0004520">
    <property type="term" value="F:DNA endonuclease activity"/>
    <property type="evidence" value="ECO:0007669"/>
    <property type="project" value="InterPro"/>
</dbReference>
<feature type="binding site" evidence="11">
    <location>
        <position position="149"/>
    </location>
    <ligand>
        <name>Mn(2+)</name>
        <dbReference type="ChEBI" id="CHEBI:29035"/>
    </ligand>
</feature>
<keyword evidence="7 11" id="KW-0051">Antiviral defense</keyword>
<evidence type="ECO:0000256" key="2">
    <source>
        <dbReference type="ARBA" id="ARBA00022722"/>
    </source>
</evidence>
<dbReference type="HAMAP" id="MF_01470">
    <property type="entry name" value="Cas1"/>
    <property type="match status" value="1"/>
</dbReference>
<comment type="subunit">
    <text evidence="12">Homodimer, forms a heterotetramer with a Cas1 homodimer.</text>
</comment>
<keyword evidence="9 11" id="KW-0464">Manganese</keyword>
<dbReference type="RefSeq" id="WP_232253954.1">
    <property type="nucleotide sequence ID" value="NZ_BBJS01000058.1"/>
</dbReference>
<evidence type="ECO:0000313" key="13">
    <source>
        <dbReference type="EMBL" id="GAN15512.1"/>
    </source>
</evidence>
<keyword evidence="14" id="KW-1185">Reference proteome</keyword>
<dbReference type="GO" id="GO:0051607">
    <property type="term" value="P:defense response to virus"/>
    <property type="evidence" value="ECO:0007669"/>
    <property type="project" value="UniProtKB-UniRule"/>
</dbReference>
<dbReference type="Proteomes" id="UP000032025">
    <property type="component" value="Unassembled WGS sequence"/>
</dbReference>
<dbReference type="InterPro" id="IPR019199">
    <property type="entry name" value="Virulence_VapD/CRISPR_Cas2"/>
</dbReference>